<dbReference type="SUPFAM" id="SSF55486">
    <property type="entry name" value="Metalloproteases ('zincins'), catalytic domain"/>
    <property type="match status" value="1"/>
</dbReference>
<feature type="chain" id="PRO_5044231730" evidence="11">
    <location>
        <begin position="28"/>
        <end position="333"/>
    </location>
</feature>
<evidence type="ECO:0000256" key="8">
    <source>
        <dbReference type="ARBA" id="ARBA00023145"/>
    </source>
</evidence>
<keyword evidence="8" id="KW-0865">Zymogen</keyword>
<dbReference type="PANTHER" id="PTHR10201:SF213">
    <property type="entry name" value="METALLOENDOPROTEINASE 2-MMP-LIKE"/>
    <property type="match status" value="1"/>
</dbReference>
<dbReference type="InterPro" id="IPR021190">
    <property type="entry name" value="Pept_M10A"/>
</dbReference>
<feature type="domain" description="Peptidase metallopeptidase" evidence="12">
    <location>
        <begin position="147"/>
        <end position="331"/>
    </location>
</feature>
<feature type="binding site" evidence="10">
    <location>
        <position position="288"/>
    </location>
    <ligand>
        <name>Zn(2+)</name>
        <dbReference type="ChEBI" id="CHEBI:29105"/>
        <label>2</label>
        <note>catalytic</note>
    </ligand>
</feature>
<keyword evidence="5 13" id="KW-0378">Hydrolase</keyword>
<dbReference type="EMBL" id="PSQE01000006">
    <property type="protein sequence ID" value="RHN49908.1"/>
    <property type="molecule type" value="Genomic_DNA"/>
</dbReference>
<dbReference type="PROSITE" id="PS00546">
    <property type="entry name" value="CYSTEINE_SWITCH"/>
    <property type="match status" value="1"/>
</dbReference>
<evidence type="ECO:0000259" key="12">
    <source>
        <dbReference type="SMART" id="SM00235"/>
    </source>
</evidence>
<name>A0A396HB63_MEDTR</name>
<dbReference type="InterPro" id="IPR021158">
    <property type="entry name" value="Pept_M10A_Zn_BS"/>
</dbReference>
<dbReference type="KEGG" id="mtr:11428439"/>
<feature type="signal peptide" evidence="11">
    <location>
        <begin position="1"/>
        <end position="27"/>
    </location>
</feature>
<feature type="binding site" evidence="10">
    <location>
        <position position="306"/>
    </location>
    <ligand>
        <name>Zn(2+)</name>
        <dbReference type="ChEBI" id="CHEBI:29105"/>
        <label>2</label>
        <note>catalytic</note>
    </ligand>
</feature>
<sequence>MALNLAKLSISFLLLLLLENPFSIVESRTIKPSKDSFTQSLQNLKGVQKGQTQKGIGELKNYLKRFGYLNVQHDATPSTTLNDHFDENLEFALKDFQTYHHLHVTGRVDTTTIKILSLPRCGVPDLPKHSHKQNGLEMSSSYAFFQDSPKWSDTKRNLKYMYKSSVDVLSMDVVRKVCENAFLSWSEVSDFTFTEVGDEGSADIKIGFHRGNHGDVYPFDGPGNVLAHTFPPEDGRLHFDGDENWTNNPTSLEDNFGLHAGLLGKESNPFQRPTATTKQFDLETVALHEMGHLLGLAHSTDQNSAMYPYWAGVRRNLNQDDVDGITALYVLHR</sequence>
<comment type="similarity">
    <text evidence="1">Belongs to the peptidase M10A family. Matrix metalloproteinases (MMPs) subfamily.</text>
</comment>
<dbReference type="Gramene" id="rna34139">
    <property type="protein sequence ID" value="RHN49908.1"/>
    <property type="gene ID" value="gene34139"/>
</dbReference>
<dbReference type="CDD" id="cd04278">
    <property type="entry name" value="ZnMc_MMP"/>
    <property type="match status" value="1"/>
</dbReference>
<feature type="binding site" evidence="10">
    <location>
        <position position="298"/>
    </location>
    <ligand>
        <name>Zn(2+)</name>
        <dbReference type="ChEBI" id="CHEBI:29105"/>
        <label>2</label>
        <note>catalytic</note>
    </ligand>
</feature>
<dbReference type="Gene3D" id="3.40.390.10">
    <property type="entry name" value="Collagenase (Catalytic Domain)"/>
    <property type="match status" value="1"/>
</dbReference>
<keyword evidence="7" id="KW-0482">Metalloprotease</keyword>
<evidence type="ECO:0000256" key="9">
    <source>
        <dbReference type="PIRSR" id="PIRSR621190-1"/>
    </source>
</evidence>
<accession>A0A396HB63</accession>
<feature type="binding site" evidence="10">
    <location>
        <position position="213"/>
    </location>
    <ligand>
        <name>Zn(2+)</name>
        <dbReference type="ChEBI" id="CHEBI:29105"/>
        <label>1</label>
    </ligand>
</feature>
<keyword evidence="6 10" id="KW-0862">Zinc</keyword>
<dbReference type="OMA" id="TMKKMST"/>
<dbReference type="STRING" id="3880.G7KJD9"/>
<evidence type="ECO:0000256" key="7">
    <source>
        <dbReference type="ARBA" id="ARBA00023049"/>
    </source>
</evidence>
<evidence type="ECO:0000256" key="11">
    <source>
        <dbReference type="SAM" id="SignalP"/>
    </source>
</evidence>
<gene>
    <name evidence="13" type="ORF">MtrunA17_Chr6g0451671</name>
</gene>
<evidence type="ECO:0000313" key="13">
    <source>
        <dbReference type="EMBL" id="RHN49908.1"/>
    </source>
</evidence>
<dbReference type="InterPro" id="IPR036365">
    <property type="entry name" value="PGBD-like_sf"/>
</dbReference>
<evidence type="ECO:0000256" key="1">
    <source>
        <dbReference type="ARBA" id="ARBA00009614"/>
    </source>
</evidence>
<feature type="binding site" evidence="10">
    <location>
        <position position="228"/>
    </location>
    <ligand>
        <name>Zn(2+)</name>
        <dbReference type="ChEBI" id="CHEBI:29105"/>
        <label>1</label>
    </ligand>
</feature>
<feature type="binding site" evidence="10">
    <location>
        <position position="240"/>
    </location>
    <ligand>
        <name>Ca(2+)</name>
        <dbReference type="ChEBI" id="CHEBI:29108"/>
        <label>3</label>
    </ligand>
</feature>
<feature type="binding site" evidence="10">
    <location>
        <position position="292"/>
    </location>
    <ligand>
        <name>Zn(2+)</name>
        <dbReference type="ChEBI" id="CHEBI:29105"/>
        <label>2</label>
        <note>catalytic</note>
    </ligand>
</feature>
<proteinExistence type="inferred from homology"/>
<dbReference type="GO" id="GO:0006508">
    <property type="term" value="P:proteolysis"/>
    <property type="evidence" value="ECO:0007669"/>
    <property type="project" value="UniProtKB-KW"/>
</dbReference>
<dbReference type="EC" id="3.4.24.23" evidence="13"/>
<feature type="binding site" evidence="10">
    <location>
        <position position="203"/>
    </location>
    <ligand>
        <name>Ca(2+)</name>
        <dbReference type="ChEBI" id="CHEBI:29108"/>
        <label>2</label>
    </ligand>
</feature>
<evidence type="ECO:0000313" key="14">
    <source>
        <dbReference type="Proteomes" id="UP000265566"/>
    </source>
</evidence>
<dbReference type="SUPFAM" id="SSF47090">
    <property type="entry name" value="PGBD-like"/>
    <property type="match status" value="1"/>
</dbReference>
<dbReference type="GO" id="GO:0004222">
    <property type="term" value="F:metalloendopeptidase activity"/>
    <property type="evidence" value="ECO:0007669"/>
    <property type="project" value="UniProtKB-EC"/>
</dbReference>
<feature type="binding site" evidence="10">
    <location>
        <position position="220"/>
    </location>
    <ligand>
        <name>Ca(2+)</name>
        <dbReference type="ChEBI" id="CHEBI:29108"/>
        <label>3</label>
    </ligand>
</feature>
<dbReference type="Pfam" id="PF00413">
    <property type="entry name" value="Peptidase_M10"/>
    <property type="match status" value="1"/>
</dbReference>
<dbReference type="PRINTS" id="PR00138">
    <property type="entry name" value="MATRIXIN"/>
</dbReference>
<dbReference type="Pfam" id="PF01471">
    <property type="entry name" value="PG_binding_1"/>
    <property type="match status" value="1"/>
</dbReference>
<evidence type="ECO:0000256" key="4">
    <source>
        <dbReference type="ARBA" id="ARBA00022729"/>
    </source>
</evidence>
<feature type="binding site" evidence="10">
    <location>
        <position position="221"/>
    </location>
    <ligand>
        <name>Ca(2+)</name>
        <dbReference type="ChEBI" id="CHEBI:29108"/>
        <label>3</label>
    </ligand>
</feature>
<protein>
    <submittedName>
        <fullName evidence="13">Putative matrilysin</fullName>
        <ecNumber evidence="13">3.4.24.23</ecNumber>
    </submittedName>
</protein>
<dbReference type="InterPro" id="IPR024079">
    <property type="entry name" value="MetalloPept_cat_dom_sf"/>
</dbReference>
<feature type="binding site" description="in inhibited form" evidence="10">
    <location>
        <position position="121"/>
    </location>
    <ligand>
        <name>Zn(2+)</name>
        <dbReference type="ChEBI" id="CHEBI:29105"/>
        <label>2</label>
        <note>catalytic</note>
    </ligand>
</feature>
<dbReference type="GO" id="GO:0031012">
    <property type="term" value="C:extracellular matrix"/>
    <property type="evidence" value="ECO:0007669"/>
    <property type="project" value="InterPro"/>
</dbReference>
<evidence type="ECO:0000256" key="5">
    <source>
        <dbReference type="ARBA" id="ARBA00022801"/>
    </source>
</evidence>
<reference evidence="14" key="1">
    <citation type="journal article" date="2018" name="Nat. Plants">
        <title>Whole-genome landscape of Medicago truncatula symbiotic genes.</title>
        <authorList>
            <person name="Pecrix Y."/>
            <person name="Staton S.E."/>
            <person name="Sallet E."/>
            <person name="Lelandais-Briere C."/>
            <person name="Moreau S."/>
            <person name="Carrere S."/>
            <person name="Blein T."/>
            <person name="Jardinaud M.F."/>
            <person name="Latrasse D."/>
            <person name="Zouine M."/>
            <person name="Zahm M."/>
            <person name="Kreplak J."/>
            <person name="Mayjonade B."/>
            <person name="Satge C."/>
            <person name="Perez M."/>
            <person name="Cauet S."/>
            <person name="Marande W."/>
            <person name="Chantry-Darmon C."/>
            <person name="Lopez-Roques C."/>
            <person name="Bouchez O."/>
            <person name="Berard A."/>
            <person name="Debelle F."/>
            <person name="Munos S."/>
            <person name="Bendahmane A."/>
            <person name="Berges H."/>
            <person name="Niebel A."/>
            <person name="Buitink J."/>
            <person name="Frugier F."/>
            <person name="Benhamed M."/>
            <person name="Crespi M."/>
            <person name="Gouzy J."/>
            <person name="Gamas P."/>
        </authorList>
    </citation>
    <scope>NUCLEOTIDE SEQUENCE [LARGE SCALE GENOMIC DNA]</scope>
    <source>
        <strain evidence="14">cv. Jemalong A17</strain>
    </source>
</reference>
<dbReference type="InterPro" id="IPR001818">
    <property type="entry name" value="Pept_M10_metallopeptidase"/>
</dbReference>
<feature type="binding site" evidence="10">
    <location>
        <position position="243"/>
    </location>
    <ligand>
        <name>Ca(2+)</name>
        <dbReference type="ChEBI" id="CHEBI:29108"/>
        <label>3</label>
    </ligand>
</feature>
<feature type="binding site" evidence="10">
    <location>
        <position position="243"/>
    </location>
    <ligand>
        <name>Ca(2+)</name>
        <dbReference type="ChEBI" id="CHEBI:29108"/>
        <label>1</label>
    </ligand>
</feature>
<evidence type="ECO:0000256" key="2">
    <source>
        <dbReference type="ARBA" id="ARBA00022670"/>
    </source>
</evidence>
<dbReference type="AlphaFoldDB" id="A0A396HB63"/>
<feature type="binding site" evidence="10">
    <location>
        <position position="238"/>
    </location>
    <ligand>
        <name>Zn(2+)</name>
        <dbReference type="ChEBI" id="CHEBI:29105"/>
        <label>1</label>
    </ligand>
</feature>
<keyword evidence="10" id="KW-0106">Calcium</keyword>
<comment type="caution">
    <text evidence="13">The sequence shown here is derived from an EMBL/GenBank/DDBJ whole genome shotgun (WGS) entry which is preliminary data.</text>
</comment>
<dbReference type="GO" id="GO:0008270">
    <property type="term" value="F:zinc ion binding"/>
    <property type="evidence" value="ECO:0007669"/>
    <property type="project" value="InterPro"/>
</dbReference>
<organism evidence="13 14">
    <name type="scientific">Medicago truncatula</name>
    <name type="common">Barrel medic</name>
    <name type="synonym">Medicago tribuloides</name>
    <dbReference type="NCBI Taxonomy" id="3880"/>
    <lineage>
        <taxon>Eukaryota</taxon>
        <taxon>Viridiplantae</taxon>
        <taxon>Streptophyta</taxon>
        <taxon>Embryophyta</taxon>
        <taxon>Tracheophyta</taxon>
        <taxon>Spermatophyta</taxon>
        <taxon>Magnoliopsida</taxon>
        <taxon>eudicotyledons</taxon>
        <taxon>Gunneridae</taxon>
        <taxon>Pentapetalae</taxon>
        <taxon>rosids</taxon>
        <taxon>fabids</taxon>
        <taxon>Fabales</taxon>
        <taxon>Fabaceae</taxon>
        <taxon>Papilionoideae</taxon>
        <taxon>50 kb inversion clade</taxon>
        <taxon>NPAAA clade</taxon>
        <taxon>Hologalegina</taxon>
        <taxon>IRL clade</taxon>
        <taxon>Trifolieae</taxon>
        <taxon>Medicago</taxon>
    </lineage>
</organism>
<comment type="cofactor">
    <cofactor evidence="10">
        <name>Ca(2+)</name>
        <dbReference type="ChEBI" id="CHEBI:29108"/>
    </cofactor>
    <text evidence="10">Can bind about 5 Ca(2+) ions per subunit.</text>
</comment>
<dbReference type="SMART" id="SM00235">
    <property type="entry name" value="ZnMc"/>
    <property type="match status" value="1"/>
</dbReference>
<dbReference type="eggNOG" id="KOG1565">
    <property type="taxonomic scope" value="Eukaryota"/>
</dbReference>
<dbReference type="InterPro" id="IPR002477">
    <property type="entry name" value="Peptidoglycan-bd-like"/>
</dbReference>
<keyword evidence="4 11" id="KW-0732">Signal</keyword>
<feature type="active site" evidence="9">
    <location>
        <position position="289"/>
    </location>
</feature>
<dbReference type="PANTHER" id="PTHR10201">
    <property type="entry name" value="MATRIX METALLOPROTEINASE"/>
    <property type="match status" value="1"/>
</dbReference>
<dbReference type="Proteomes" id="UP000265566">
    <property type="component" value="Chromosome 6"/>
</dbReference>
<dbReference type="InterPro" id="IPR006026">
    <property type="entry name" value="Peptidase_Metallo"/>
</dbReference>
<evidence type="ECO:0000256" key="10">
    <source>
        <dbReference type="PIRSR" id="PIRSR621190-2"/>
    </source>
</evidence>
<keyword evidence="3 10" id="KW-0479">Metal-binding</keyword>
<dbReference type="InterPro" id="IPR033739">
    <property type="entry name" value="M10A_MMP"/>
</dbReference>
<evidence type="ECO:0000256" key="3">
    <source>
        <dbReference type="ARBA" id="ARBA00022723"/>
    </source>
</evidence>
<dbReference type="PaxDb" id="3880-AES74567"/>
<dbReference type="HOGENOM" id="CLU_015489_4_0_1"/>
<keyword evidence="2" id="KW-0645">Protease</keyword>
<evidence type="ECO:0000256" key="6">
    <source>
        <dbReference type="ARBA" id="ARBA00022833"/>
    </source>
</evidence>
<comment type="cofactor">
    <cofactor evidence="10">
        <name>Zn(2+)</name>
        <dbReference type="ChEBI" id="CHEBI:29105"/>
    </cofactor>
    <text evidence="10">Binds 2 Zn(2+) ions per subunit.</text>
</comment>
<feature type="binding site" evidence="10">
    <location>
        <position position="215"/>
    </location>
    <ligand>
        <name>Zn(2+)</name>
        <dbReference type="ChEBI" id="CHEBI:29105"/>
        <label>1</label>
    </ligand>
</feature>